<keyword evidence="2" id="KW-1185">Reference proteome</keyword>
<dbReference type="RefSeq" id="WP_058509554.1">
    <property type="nucleotide sequence ID" value="NZ_DAIOMV010000001.1"/>
</dbReference>
<protein>
    <submittedName>
        <fullName evidence="1">Uncharacterized protein</fullName>
    </submittedName>
</protein>
<dbReference type="PATRIC" id="fig|947033.5.peg.570"/>
<organism evidence="1 2">
    <name type="scientific">Legionella steelei</name>
    <dbReference type="NCBI Taxonomy" id="947033"/>
    <lineage>
        <taxon>Bacteria</taxon>
        <taxon>Pseudomonadati</taxon>
        <taxon>Pseudomonadota</taxon>
        <taxon>Gammaproteobacteria</taxon>
        <taxon>Legionellales</taxon>
        <taxon>Legionellaceae</taxon>
        <taxon>Legionella</taxon>
    </lineage>
</organism>
<comment type="caution">
    <text evidence="1">The sequence shown here is derived from an EMBL/GenBank/DDBJ whole genome shotgun (WGS) entry which is preliminary data.</text>
</comment>
<reference evidence="1 2" key="1">
    <citation type="submission" date="2015-11" db="EMBL/GenBank/DDBJ databases">
        <title>Genomic analysis of 38 Legionella species identifies large and diverse effector repertoires.</title>
        <authorList>
            <person name="Burstein D."/>
            <person name="Amaro F."/>
            <person name="Zusman T."/>
            <person name="Lifshitz Z."/>
            <person name="Cohen O."/>
            <person name="Gilbert J.A."/>
            <person name="Pupko T."/>
            <person name="Shuman H.A."/>
            <person name="Segal G."/>
        </authorList>
    </citation>
    <scope>NUCLEOTIDE SEQUENCE [LARGE SCALE GENOMIC DNA]</scope>
    <source>
        <strain evidence="1 2">IMVS3376</strain>
    </source>
</reference>
<dbReference type="OrthoDB" id="5638364at2"/>
<dbReference type="EMBL" id="LNYY01000008">
    <property type="protein sequence ID" value="KTD70755.1"/>
    <property type="molecule type" value="Genomic_DNA"/>
</dbReference>
<dbReference type="AlphaFoldDB" id="A0A0W0ZPN7"/>
<proteinExistence type="predicted"/>
<sequence>MEINITKKEYEALLDMLYVADWVIHACAIKKAKQHEYEALKQKFLSYFKEMDASDKIEFSSELNEYFETAEYEKSLNDTLIEPFEHELFWDELIQKLGERDVIRTIGVEQYRRMNFIDRMKKVEEVKKQYAQEFDKHGLEHLKIES</sequence>
<accession>A0A0W0ZPN7</accession>
<evidence type="ECO:0000313" key="2">
    <source>
        <dbReference type="Proteomes" id="UP000054926"/>
    </source>
</evidence>
<name>A0A0W0ZPN7_9GAMM</name>
<dbReference type="STRING" id="947033.Lste_0533"/>
<evidence type="ECO:0000313" key="1">
    <source>
        <dbReference type="EMBL" id="KTD70755.1"/>
    </source>
</evidence>
<dbReference type="Proteomes" id="UP000054926">
    <property type="component" value="Unassembled WGS sequence"/>
</dbReference>
<gene>
    <name evidence="1" type="ORF">Lste_0533</name>
</gene>